<evidence type="ECO:0000259" key="1">
    <source>
        <dbReference type="Pfam" id="PF12728"/>
    </source>
</evidence>
<evidence type="ECO:0000313" key="2">
    <source>
        <dbReference type="EMBL" id="MPL86355.1"/>
    </source>
</evidence>
<reference evidence="2" key="1">
    <citation type="submission" date="2019-08" db="EMBL/GenBank/DDBJ databases">
        <authorList>
            <person name="Kucharzyk K."/>
            <person name="Murdoch R.W."/>
            <person name="Higgins S."/>
            <person name="Loffler F."/>
        </authorList>
    </citation>
    <scope>NUCLEOTIDE SEQUENCE</scope>
</reference>
<dbReference type="Gene3D" id="1.10.1660.10">
    <property type="match status" value="1"/>
</dbReference>
<feature type="domain" description="Helix-turn-helix" evidence="1">
    <location>
        <begin position="36"/>
        <end position="83"/>
    </location>
</feature>
<dbReference type="EMBL" id="VSSQ01000220">
    <property type="protein sequence ID" value="MPL86355.1"/>
    <property type="molecule type" value="Genomic_DNA"/>
</dbReference>
<proteinExistence type="predicted"/>
<dbReference type="PANTHER" id="PTHR34585:SF22">
    <property type="entry name" value="HELIX-TURN-HELIX DOMAIN-CONTAINING PROTEIN"/>
    <property type="match status" value="1"/>
</dbReference>
<gene>
    <name evidence="2" type="ORF">SDC9_32335</name>
</gene>
<dbReference type="PANTHER" id="PTHR34585">
    <property type="match status" value="1"/>
</dbReference>
<dbReference type="InterPro" id="IPR041657">
    <property type="entry name" value="HTH_17"/>
</dbReference>
<sequence>MIDMKTFKKTMVQLEFLHKRLDELVRKNQPKRLEQWVDAEYVCRALGLTKRTLQVYRETGLLAYSRIKGKIFYKQADIETFLLEINKLSNEQKKKL</sequence>
<dbReference type="InterPro" id="IPR009061">
    <property type="entry name" value="DNA-bd_dom_put_sf"/>
</dbReference>
<accession>A0A644V5N9</accession>
<dbReference type="SUPFAM" id="SSF46955">
    <property type="entry name" value="Putative DNA-binding domain"/>
    <property type="match status" value="1"/>
</dbReference>
<dbReference type="AlphaFoldDB" id="A0A644V5N9"/>
<dbReference type="Pfam" id="PF12728">
    <property type="entry name" value="HTH_17"/>
    <property type="match status" value="1"/>
</dbReference>
<comment type="caution">
    <text evidence="2">The sequence shown here is derived from an EMBL/GenBank/DDBJ whole genome shotgun (WGS) entry which is preliminary data.</text>
</comment>
<name>A0A644V5N9_9ZZZZ</name>
<protein>
    <recommendedName>
        <fullName evidence="1">Helix-turn-helix domain-containing protein</fullName>
    </recommendedName>
</protein>
<organism evidence="2">
    <name type="scientific">bioreactor metagenome</name>
    <dbReference type="NCBI Taxonomy" id="1076179"/>
    <lineage>
        <taxon>unclassified sequences</taxon>
        <taxon>metagenomes</taxon>
        <taxon>ecological metagenomes</taxon>
    </lineage>
</organism>